<keyword evidence="5" id="KW-0175">Coiled coil</keyword>
<feature type="region of interest" description="Disordered" evidence="6">
    <location>
        <begin position="18"/>
        <end position="44"/>
    </location>
</feature>
<dbReference type="GO" id="GO:0016020">
    <property type="term" value="C:membrane"/>
    <property type="evidence" value="ECO:0007669"/>
    <property type="project" value="UniProtKB-SubCell"/>
</dbReference>
<gene>
    <name evidence="7" type="ORF">ACN38_g7366</name>
</gene>
<keyword evidence="3" id="KW-1133">Transmembrane helix</keyword>
<protein>
    <recommendedName>
        <fullName evidence="9">DUF1682 domain protein</fullName>
    </recommendedName>
</protein>
<evidence type="ECO:0000313" key="8">
    <source>
        <dbReference type="Proteomes" id="UP000037696"/>
    </source>
</evidence>
<dbReference type="GO" id="GO:0005509">
    <property type="term" value="F:calcium ion binding"/>
    <property type="evidence" value="ECO:0007669"/>
    <property type="project" value="InterPro"/>
</dbReference>
<comment type="subcellular location">
    <subcellularLocation>
        <location evidence="1">Membrane</location>
        <topology evidence="1">Single-pass membrane protein</topology>
    </subcellularLocation>
</comment>
<dbReference type="Pfam" id="PF07946">
    <property type="entry name" value="CCDC47"/>
    <property type="match status" value="1"/>
</dbReference>
<dbReference type="GO" id="GO:0032469">
    <property type="term" value="P:endoplasmic reticulum calcium ion homeostasis"/>
    <property type="evidence" value="ECO:0007669"/>
    <property type="project" value="InterPro"/>
</dbReference>
<proteinExistence type="predicted"/>
<comment type="caution">
    <text evidence="7">The sequence shown here is derived from an EMBL/GenBank/DDBJ whole genome shotgun (WGS) entry which is preliminary data.</text>
</comment>
<keyword evidence="8" id="KW-1185">Reference proteome</keyword>
<evidence type="ECO:0000256" key="6">
    <source>
        <dbReference type="SAM" id="MobiDB-lite"/>
    </source>
</evidence>
<dbReference type="STRING" id="229535.A0A0M8NYZ2"/>
<sequence>MIFLYSCSQFNLQSPKSPKYLSDAGQKAGDSARPGRNLAPHRAPATDHRALDISSFPLLSLPSISYQLPIWRACSRTCLAPRRPSPMMVYFADFVEAPNPSPASLLTDSTVVPAANTLAAKAVPYTAWYRVWERTSPSDFKQEAMIMPVILLVVLFHLWGTRKNRRKARDWAQAHGPSLQKEFSVVGFDGIARPAPVDGEAITVELANPESLLKERSASEFAAYATGRQNVAFLDVNIKMPKRYNPITFIMEYAFSFFFESWEPPVEKYEALLYAFDGKEKDLVPVLAKDSAPVKVPSSTYDGFIWAVVHKSHMRKFRNDRYDASITFSKDNPKLPSWVTVMTESAEISDTLLTPELIQAIEQAGNDFEYLIVTDQPVDRPTKIEETIPKKRIQLSANLASSPSGYASTVPLFNQFLRLSDKLVASAHFRGEVMRKVRNVREEEIKKLRRIDEEEKAEERRIAAEKMKKDERERILRGLSADEQRKFLDREAQKGQRRQAKKSTRKG</sequence>
<dbReference type="PANTHER" id="PTHR12883:SF0">
    <property type="entry name" value="PAT COMPLEX SUBUNIT CCDC47"/>
    <property type="match status" value="1"/>
</dbReference>
<evidence type="ECO:0000256" key="3">
    <source>
        <dbReference type="ARBA" id="ARBA00022989"/>
    </source>
</evidence>
<keyword evidence="2" id="KW-0812">Transmembrane</keyword>
<evidence type="ECO:0000256" key="5">
    <source>
        <dbReference type="SAM" id="Coils"/>
    </source>
</evidence>
<accession>A0A0M8NYZ2</accession>
<name>A0A0M8NYZ2_9EURO</name>
<evidence type="ECO:0000256" key="1">
    <source>
        <dbReference type="ARBA" id="ARBA00004167"/>
    </source>
</evidence>
<feature type="compositionally biased region" description="Basic residues" evidence="6">
    <location>
        <begin position="495"/>
        <end position="507"/>
    </location>
</feature>
<reference evidence="7 8" key="1">
    <citation type="submission" date="2015-08" db="EMBL/GenBank/DDBJ databases">
        <title>Genome sequencing of Penicillium nordicum.</title>
        <authorList>
            <person name="Nguyen H.D."/>
            <person name="Seifert K.A."/>
        </authorList>
    </citation>
    <scope>NUCLEOTIDE SEQUENCE [LARGE SCALE GENOMIC DNA]</scope>
    <source>
        <strain evidence="7 8">DAOMC 185683</strain>
    </source>
</reference>
<dbReference type="InterPro" id="IPR012879">
    <property type="entry name" value="CCDC47"/>
</dbReference>
<organism evidence="7 8">
    <name type="scientific">Penicillium nordicum</name>
    <dbReference type="NCBI Taxonomy" id="229535"/>
    <lineage>
        <taxon>Eukaryota</taxon>
        <taxon>Fungi</taxon>
        <taxon>Dikarya</taxon>
        <taxon>Ascomycota</taxon>
        <taxon>Pezizomycotina</taxon>
        <taxon>Eurotiomycetes</taxon>
        <taxon>Eurotiomycetidae</taxon>
        <taxon>Eurotiales</taxon>
        <taxon>Aspergillaceae</taxon>
        <taxon>Penicillium</taxon>
    </lineage>
</organism>
<feature type="region of interest" description="Disordered" evidence="6">
    <location>
        <begin position="486"/>
        <end position="507"/>
    </location>
</feature>
<feature type="coiled-coil region" evidence="5">
    <location>
        <begin position="434"/>
        <end position="474"/>
    </location>
</feature>
<dbReference type="Proteomes" id="UP000037696">
    <property type="component" value="Unassembled WGS sequence"/>
</dbReference>
<dbReference type="OrthoDB" id="10039147at2759"/>
<dbReference type="EMBL" id="LHQQ01000123">
    <property type="protein sequence ID" value="KOS41738.1"/>
    <property type="molecule type" value="Genomic_DNA"/>
</dbReference>
<dbReference type="GO" id="GO:0005783">
    <property type="term" value="C:endoplasmic reticulum"/>
    <property type="evidence" value="ECO:0007669"/>
    <property type="project" value="InterPro"/>
</dbReference>
<dbReference type="AlphaFoldDB" id="A0A0M8NYZ2"/>
<evidence type="ECO:0000256" key="4">
    <source>
        <dbReference type="ARBA" id="ARBA00023136"/>
    </source>
</evidence>
<evidence type="ECO:0008006" key="9">
    <source>
        <dbReference type="Google" id="ProtNLM"/>
    </source>
</evidence>
<evidence type="ECO:0000313" key="7">
    <source>
        <dbReference type="EMBL" id="KOS41738.1"/>
    </source>
</evidence>
<evidence type="ECO:0000256" key="2">
    <source>
        <dbReference type="ARBA" id="ARBA00022692"/>
    </source>
</evidence>
<keyword evidence="4" id="KW-0472">Membrane</keyword>
<dbReference type="PANTHER" id="PTHR12883">
    <property type="entry name" value="ADIPOCYTE-SPECIFIC PROTEIN 4-RELATED"/>
    <property type="match status" value="1"/>
</dbReference>